<dbReference type="AlphaFoldDB" id="A0A841YK72"/>
<proteinExistence type="predicted"/>
<dbReference type="Gene3D" id="3.10.450.50">
    <property type="match status" value="1"/>
</dbReference>
<evidence type="ECO:0000313" key="1">
    <source>
        <dbReference type="EMBL" id="MBC1400347.1"/>
    </source>
</evidence>
<evidence type="ECO:0000313" key="2">
    <source>
        <dbReference type="EMBL" id="MBC1614594.1"/>
    </source>
</evidence>
<organism evidence="1 3">
    <name type="scientific">Listeria booriae</name>
    <dbReference type="NCBI Taxonomy" id="1552123"/>
    <lineage>
        <taxon>Bacteria</taxon>
        <taxon>Bacillati</taxon>
        <taxon>Bacillota</taxon>
        <taxon>Bacilli</taxon>
        <taxon>Bacillales</taxon>
        <taxon>Listeriaceae</taxon>
        <taxon>Listeria</taxon>
    </lineage>
</organism>
<dbReference type="Proteomes" id="UP000574104">
    <property type="component" value="Unassembled WGS sequence"/>
</dbReference>
<name>A0A841YK72_9LIST</name>
<dbReference type="SUPFAM" id="SSF103642">
    <property type="entry name" value="Sec-C motif"/>
    <property type="match status" value="1"/>
</dbReference>
<gene>
    <name evidence="1" type="ORF">HB836_01965</name>
    <name evidence="2" type="ORF">HB904_00190</name>
</gene>
<dbReference type="RefSeq" id="WP_185405305.1">
    <property type="nucleotide sequence ID" value="NZ_JAARPT010000001.1"/>
</dbReference>
<dbReference type="InterPro" id="IPR016135">
    <property type="entry name" value="UBQ-conjugating_enzyme/RWD"/>
</dbReference>
<dbReference type="Pfam" id="PF02810">
    <property type="entry name" value="SEC-C"/>
    <property type="match status" value="1"/>
</dbReference>
<reference evidence="3 4" key="1">
    <citation type="submission" date="2020-03" db="EMBL/GenBank/DDBJ databases">
        <title>Soil Listeria distribution.</title>
        <authorList>
            <person name="Liao J."/>
            <person name="Wiedmann M."/>
        </authorList>
    </citation>
    <scope>NUCLEOTIDE SEQUENCE [LARGE SCALE GENOMIC DNA]</scope>
    <source>
        <strain evidence="2 4">FSL L7-1299</strain>
        <strain evidence="1 3">FSL L7-1658</strain>
    </source>
</reference>
<comment type="caution">
    <text evidence="1">The sequence shown here is derived from an EMBL/GenBank/DDBJ whole genome shotgun (WGS) entry which is preliminary data.</text>
</comment>
<dbReference type="InterPro" id="IPR004027">
    <property type="entry name" value="SEC_C_motif"/>
</dbReference>
<accession>A0A841YK72</accession>
<dbReference type="EMBL" id="JAARSH010000001">
    <property type="protein sequence ID" value="MBC1614594.1"/>
    <property type="molecule type" value="Genomic_DNA"/>
</dbReference>
<protein>
    <submittedName>
        <fullName evidence="1">SEC-C domain-containing protein</fullName>
    </submittedName>
</protein>
<dbReference type="EMBL" id="JAARPT010000001">
    <property type="protein sequence ID" value="MBC1400347.1"/>
    <property type="molecule type" value="Genomic_DNA"/>
</dbReference>
<sequence length="215" mass="24741">MIELSHVKKQFNSLDGLKLISFIEKNKSIIIFFYFDATVAINGANFLINHKVQIEIPKNYPIGLPIVFEIGEKQVTNYSHINPDSKGTFCLGTELDIRRKIKPDYSLSKYVRIIAEFLGIYKYYRKYGVYPYGDREHGSLGILEAYKELFDVTTNQQVSSLMQVSKLKNGFRNKKCPCNSGIKFKKCHWSILSTIFSNPLELSQMKKDYNILKGG</sequence>
<dbReference type="Proteomes" id="UP000544413">
    <property type="component" value="Unassembled WGS sequence"/>
</dbReference>
<dbReference type="SUPFAM" id="SSF54495">
    <property type="entry name" value="UBC-like"/>
    <property type="match status" value="1"/>
</dbReference>
<evidence type="ECO:0000313" key="4">
    <source>
        <dbReference type="Proteomes" id="UP000574104"/>
    </source>
</evidence>
<evidence type="ECO:0000313" key="3">
    <source>
        <dbReference type="Proteomes" id="UP000544413"/>
    </source>
</evidence>